<feature type="binding site" evidence="15">
    <location>
        <position position="59"/>
    </location>
    <ligand>
        <name>S-adenosyl-L-methionine</name>
        <dbReference type="ChEBI" id="CHEBI:59789"/>
        <label>1</label>
    </ligand>
</feature>
<feature type="binding site" evidence="15">
    <location>
        <position position="246"/>
    </location>
    <ligand>
        <name>S-adenosyl-L-methionine</name>
        <dbReference type="ChEBI" id="CHEBI:59789"/>
        <label>2</label>
    </ligand>
</feature>
<keyword evidence="5 14" id="KW-0004">4Fe-4S</keyword>
<keyword evidence="12 14" id="KW-0627">Porphyrin biosynthesis</keyword>
<dbReference type="InterPro" id="IPR034505">
    <property type="entry name" value="Coproporphyrinogen-III_oxidase"/>
</dbReference>
<evidence type="ECO:0000256" key="9">
    <source>
        <dbReference type="ARBA" id="ARBA00023002"/>
    </source>
</evidence>
<evidence type="ECO:0000256" key="16">
    <source>
        <dbReference type="PIRSR" id="PIRSR000167-2"/>
    </source>
</evidence>
<evidence type="ECO:0000256" key="7">
    <source>
        <dbReference type="ARBA" id="ARBA00022691"/>
    </source>
</evidence>
<dbReference type="SUPFAM" id="SSF102114">
    <property type="entry name" value="Radical SAM enzymes"/>
    <property type="match status" value="1"/>
</dbReference>
<comment type="pathway">
    <text evidence="2 14">Porphyrin-containing compound metabolism; protoporphyrin-IX biosynthesis; protoporphyrinogen-IX from coproporphyrinogen-III (AdoMet route): step 1/1.</text>
</comment>
<dbReference type="GO" id="GO:0051539">
    <property type="term" value="F:4 iron, 4 sulfur cluster binding"/>
    <property type="evidence" value="ECO:0007669"/>
    <property type="project" value="UniProtKB-KW"/>
</dbReference>
<evidence type="ECO:0000256" key="10">
    <source>
        <dbReference type="ARBA" id="ARBA00023004"/>
    </source>
</evidence>
<feature type="binding site" evidence="16">
    <location>
        <position position="65"/>
    </location>
    <ligand>
        <name>[4Fe-4S] cluster</name>
        <dbReference type="ChEBI" id="CHEBI:49883"/>
        <note>4Fe-4S-S-AdoMet</note>
    </ligand>
</feature>
<comment type="cofactor">
    <cofactor evidence="14 16">
        <name>[4Fe-4S] cluster</name>
        <dbReference type="ChEBI" id="CHEBI:49883"/>
    </cofactor>
    <text evidence="14 16">Binds 1 [4Fe-4S] cluster. The cluster is coordinated with 3 cysteines and an exchangeable S-adenosyl-L-methionine.</text>
</comment>
<feature type="binding site" evidence="15">
    <location>
        <position position="212"/>
    </location>
    <ligand>
        <name>S-adenosyl-L-methionine</name>
        <dbReference type="ChEBI" id="CHEBI:59789"/>
        <label>2</label>
    </ligand>
</feature>
<dbReference type="InterPro" id="IPR004558">
    <property type="entry name" value="Coprogen_oxidase_HemN"/>
</dbReference>
<dbReference type="GO" id="GO:0004109">
    <property type="term" value="F:coproporphyrinogen oxidase activity"/>
    <property type="evidence" value="ECO:0007669"/>
    <property type="project" value="InterPro"/>
</dbReference>
<evidence type="ECO:0000256" key="6">
    <source>
        <dbReference type="ARBA" id="ARBA00022490"/>
    </source>
</evidence>
<dbReference type="AlphaFoldDB" id="A0A1X7N1L2"/>
<accession>A0A1X7N1L2</accession>
<sequence length="455" mass="50294">MTNTHRRQEDYDLLTLATRTIPRYTSYPTAPQFTADVDAATFGGWLDLEAKRGDPVSIYLHVPFCRSICNYCGCTTKAALRDDPVRAYAEVLKDEIRLVGATTERIAVSHLHWGGGTPNILPPDCMAELVGLLSETFRFTDDMEHAIELDPRHVTQEGMARLSGLGVNRVSLGVQTLDDRVQTAIARVQPLPVVEDAMRAISQAGIADVNFDLMFGLPFQTEASIKTTVEQAIRLAPSRFAVFGYAHVPWMKPHQRLIADETLPDAGARIAQAQLARRLLVAAGYQEVGIDHFARESDPLVAAMRKGTMRRNFQGYTTDAASTLIGLGASSISRTPYGYAQNLPDNAGWQRRIRAGELPVARGKAMDDVDRMRGDAIESILCFFEADLAAVAERHDTSVDVFGPDLVRLRTEMGTRVRIDGWRIAIDRDPHETARLVASHFDGYLHSNGRYSVAV</sequence>
<comment type="subunit">
    <text evidence="4">Monomer.</text>
</comment>
<comment type="subcellular location">
    <subcellularLocation>
        <location evidence="1 14">Cytoplasm</location>
    </subcellularLocation>
</comment>
<evidence type="ECO:0000256" key="5">
    <source>
        <dbReference type="ARBA" id="ARBA00022485"/>
    </source>
</evidence>
<dbReference type="Gene3D" id="3.20.20.70">
    <property type="entry name" value="Aldolase class I"/>
    <property type="match status" value="1"/>
</dbReference>
<comment type="catalytic activity">
    <reaction evidence="13 14">
        <text>coproporphyrinogen III + 2 S-adenosyl-L-methionine = protoporphyrinogen IX + 2 5'-deoxyadenosine + 2 L-methionine + 2 CO2</text>
        <dbReference type="Rhea" id="RHEA:15425"/>
        <dbReference type="ChEBI" id="CHEBI:16526"/>
        <dbReference type="ChEBI" id="CHEBI:17319"/>
        <dbReference type="ChEBI" id="CHEBI:57307"/>
        <dbReference type="ChEBI" id="CHEBI:57309"/>
        <dbReference type="ChEBI" id="CHEBI:57844"/>
        <dbReference type="ChEBI" id="CHEBI:59789"/>
        <dbReference type="EC" id="1.3.98.3"/>
    </reaction>
</comment>
<feature type="domain" description="Radical SAM core" evidence="17">
    <location>
        <begin position="50"/>
        <end position="291"/>
    </location>
</feature>
<keyword evidence="19" id="KW-1185">Reference proteome</keyword>
<keyword evidence="9 14" id="KW-0560">Oxidoreductase</keyword>
<evidence type="ECO:0000256" key="2">
    <source>
        <dbReference type="ARBA" id="ARBA00004785"/>
    </source>
</evidence>
<dbReference type="SMART" id="SM00729">
    <property type="entry name" value="Elp3"/>
    <property type="match status" value="1"/>
</dbReference>
<evidence type="ECO:0000256" key="1">
    <source>
        <dbReference type="ARBA" id="ARBA00004496"/>
    </source>
</evidence>
<dbReference type="Proteomes" id="UP000193083">
    <property type="component" value="Unassembled WGS sequence"/>
</dbReference>
<keyword evidence="6 14" id="KW-0963">Cytoplasm</keyword>
<dbReference type="PANTHER" id="PTHR13932:SF6">
    <property type="entry name" value="OXYGEN-INDEPENDENT COPROPORPHYRINOGEN III OXIDASE"/>
    <property type="match status" value="1"/>
</dbReference>
<dbReference type="GO" id="GO:0051989">
    <property type="term" value="F:coproporphyrinogen dehydrogenase activity"/>
    <property type="evidence" value="ECO:0007669"/>
    <property type="project" value="UniProtKB-EC"/>
</dbReference>
<dbReference type="PROSITE" id="PS51918">
    <property type="entry name" value="RADICAL_SAM"/>
    <property type="match status" value="1"/>
</dbReference>
<evidence type="ECO:0000256" key="15">
    <source>
        <dbReference type="PIRSR" id="PIRSR000167-1"/>
    </source>
</evidence>
<dbReference type="Pfam" id="PF04055">
    <property type="entry name" value="Radical_SAM"/>
    <property type="match status" value="1"/>
</dbReference>
<dbReference type="EMBL" id="FXBL01000004">
    <property type="protein sequence ID" value="SMH30292.1"/>
    <property type="molecule type" value="Genomic_DNA"/>
</dbReference>
<keyword evidence="7 14" id="KW-0949">S-adenosyl-L-methionine</keyword>
<keyword evidence="10 14" id="KW-0408">Iron</keyword>
<dbReference type="SFLD" id="SFLDG01065">
    <property type="entry name" value="anaerobic_coproporphyrinogen-I"/>
    <property type="match status" value="1"/>
</dbReference>
<keyword evidence="8 14" id="KW-0479">Metal-binding</keyword>
<protein>
    <recommendedName>
        <fullName evidence="14">Coproporphyrinogen-III oxidase</fullName>
        <ecNumber evidence="14">1.3.98.3</ecNumber>
    </recommendedName>
</protein>
<name>A0A1X7N1L2_9HYPH</name>
<dbReference type="PROSITE" id="PS50890">
    <property type="entry name" value="PUA"/>
    <property type="match status" value="1"/>
</dbReference>
<evidence type="ECO:0000256" key="12">
    <source>
        <dbReference type="ARBA" id="ARBA00023244"/>
    </source>
</evidence>
<feature type="binding site" evidence="15">
    <location>
        <begin position="71"/>
        <end position="73"/>
    </location>
    <ligand>
        <name>S-adenosyl-L-methionine</name>
        <dbReference type="ChEBI" id="CHEBI:59789"/>
        <label>2</label>
    </ligand>
</feature>
<evidence type="ECO:0000256" key="4">
    <source>
        <dbReference type="ARBA" id="ARBA00011245"/>
    </source>
</evidence>
<dbReference type="GO" id="GO:0005737">
    <property type="term" value="C:cytoplasm"/>
    <property type="evidence" value="ECO:0007669"/>
    <property type="project" value="UniProtKB-SubCell"/>
</dbReference>
<evidence type="ECO:0000259" key="17">
    <source>
        <dbReference type="PROSITE" id="PS51918"/>
    </source>
</evidence>
<reference evidence="18 19" key="1">
    <citation type="submission" date="2017-04" db="EMBL/GenBank/DDBJ databases">
        <authorList>
            <person name="Afonso C.L."/>
            <person name="Miller P.J."/>
            <person name="Scott M.A."/>
            <person name="Spackman E."/>
            <person name="Goraichik I."/>
            <person name="Dimitrov K.M."/>
            <person name="Suarez D.L."/>
            <person name="Swayne D.E."/>
        </authorList>
    </citation>
    <scope>NUCLEOTIDE SEQUENCE [LARGE SCALE GENOMIC DNA]</scope>
    <source>
        <strain evidence="18 19">B5P</strain>
    </source>
</reference>
<evidence type="ECO:0000313" key="18">
    <source>
        <dbReference type="EMBL" id="SMH30292.1"/>
    </source>
</evidence>
<feature type="binding site" evidence="15">
    <location>
        <position position="148"/>
    </location>
    <ligand>
        <name>S-adenosyl-L-methionine</name>
        <dbReference type="ChEBI" id="CHEBI:59789"/>
        <label>1</label>
    </ligand>
</feature>
<gene>
    <name evidence="18" type="ORF">SAMN02982922_1030</name>
</gene>
<dbReference type="PIRSF" id="PIRSF000167">
    <property type="entry name" value="HemN"/>
    <property type="match status" value="1"/>
</dbReference>
<feature type="binding site" evidence="15">
    <location>
        <position position="175"/>
    </location>
    <ligand>
        <name>S-adenosyl-L-methionine</name>
        <dbReference type="ChEBI" id="CHEBI:59789"/>
        <label>2</label>
    </ligand>
</feature>
<feature type="binding site" evidence="16">
    <location>
        <position position="72"/>
    </location>
    <ligand>
        <name>[4Fe-4S] cluster</name>
        <dbReference type="ChEBI" id="CHEBI:49883"/>
        <note>4Fe-4S-S-AdoMet</note>
    </ligand>
</feature>
<organism evidence="18 19">
    <name type="scientific">Mesorhizobium australicum</name>
    <dbReference type="NCBI Taxonomy" id="536018"/>
    <lineage>
        <taxon>Bacteria</taxon>
        <taxon>Pseudomonadati</taxon>
        <taxon>Pseudomonadota</taxon>
        <taxon>Alphaproteobacteria</taxon>
        <taxon>Hyphomicrobiales</taxon>
        <taxon>Phyllobacteriaceae</taxon>
        <taxon>Mesorhizobium</taxon>
    </lineage>
</organism>
<dbReference type="RefSeq" id="WP_085463162.1">
    <property type="nucleotide sequence ID" value="NZ_FXBL01000004.1"/>
</dbReference>
<dbReference type="InterPro" id="IPR006638">
    <property type="entry name" value="Elp3/MiaA/NifB-like_rSAM"/>
</dbReference>
<dbReference type="InterPro" id="IPR058240">
    <property type="entry name" value="rSAM_sf"/>
</dbReference>
<dbReference type="InterPro" id="IPR007197">
    <property type="entry name" value="rSAM"/>
</dbReference>
<dbReference type="NCBIfam" id="TIGR00538">
    <property type="entry name" value="hemN"/>
    <property type="match status" value="1"/>
</dbReference>
<feature type="binding site" evidence="15">
    <location>
        <position position="187"/>
    </location>
    <ligand>
        <name>S-adenosyl-L-methionine</name>
        <dbReference type="ChEBI" id="CHEBI:59789"/>
        <label>2</label>
    </ligand>
</feature>
<dbReference type="UniPathway" id="UPA00251">
    <property type="reaction ID" value="UER00323"/>
</dbReference>
<feature type="binding site" evidence="16">
    <location>
        <position position="69"/>
    </location>
    <ligand>
        <name>[4Fe-4S] cluster</name>
        <dbReference type="ChEBI" id="CHEBI:49883"/>
        <note>4Fe-4S-S-AdoMet</note>
    </ligand>
</feature>
<dbReference type="SFLD" id="SFLDS00029">
    <property type="entry name" value="Radical_SAM"/>
    <property type="match status" value="1"/>
</dbReference>
<evidence type="ECO:0000256" key="8">
    <source>
        <dbReference type="ARBA" id="ARBA00022723"/>
    </source>
</evidence>
<dbReference type="OrthoDB" id="9808022at2"/>
<feature type="binding site" evidence="15">
    <location>
        <begin position="116"/>
        <end position="117"/>
    </location>
    <ligand>
        <name>S-adenosyl-L-methionine</name>
        <dbReference type="ChEBI" id="CHEBI:59789"/>
        <label>2</label>
    </ligand>
</feature>
<dbReference type="InterPro" id="IPR013785">
    <property type="entry name" value="Aldolase_TIM"/>
</dbReference>
<evidence type="ECO:0000256" key="13">
    <source>
        <dbReference type="ARBA" id="ARBA00048321"/>
    </source>
</evidence>
<evidence type="ECO:0000256" key="3">
    <source>
        <dbReference type="ARBA" id="ARBA00005493"/>
    </source>
</evidence>
<dbReference type="SFLD" id="SFLDG01082">
    <property type="entry name" value="B12-binding_domain_containing"/>
    <property type="match status" value="1"/>
</dbReference>
<evidence type="ECO:0000313" key="19">
    <source>
        <dbReference type="Proteomes" id="UP000193083"/>
    </source>
</evidence>
<evidence type="ECO:0000256" key="11">
    <source>
        <dbReference type="ARBA" id="ARBA00023014"/>
    </source>
</evidence>
<feature type="binding site" evidence="15">
    <location>
        <position position="115"/>
    </location>
    <ligand>
        <name>S-adenosyl-L-methionine</name>
        <dbReference type="ChEBI" id="CHEBI:59789"/>
        <label>1</label>
    </ligand>
</feature>
<comment type="similarity">
    <text evidence="3 14">Belongs to the anaerobic coproporphyrinogen-III oxidase family.</text>
</comment>
<feature type="binding site" evidence="15">
    <location>
        <position position="332"/>
    </location>
    <ligand>
        <name>S-adenosyl-L-methionine</name>
        <dbReference type="ChEBI" id="CHEBI:59789"/>
        <label>1</label>
    </ligand>
</feature>
<dbReference type="Gene3D" id="1.10.10.920">
    <property type="match status" value="1"/>
</dbReference>
<dbReference type="PANTHER" id="PTHR13932">
    <property type="entry name" value="COPROPORPHYRINIGEN III OXIDASE"/>
    <property type="match status" value="1"/>
</dbReference>
<keyword evidence="11 14" id="KW-0411">Iron-sulfur</keyword>
<dbReference type="GO" id="GO:0046872">
    <property type="term" value="F:metal ion binding"/>
    <property type="evidence" value="ECO:0007669"/>
    <property type="project" value="UniProtKB-KW"/>
</dbReference>
<proteinExistence type="inferred from homology"/>
<dbReference type="EC" id="1.3.98.3" evidence="14"/>
<dbReference type="GO" id="GO:0006782">
    <property type="term" value="P:protoporphyrinogen IX biosynthetic process"/>
    <property type="evidence" value="ECO:0007669"/>
    <property type="project" value="UniProtKB-UniPathway"/>
</dbReference>
<evidence type="ECO:0000256" key="14">
    <source>
        <dbReference type="PIRNR" id="PIRNR000167"/>
    </source>
</evidence>